<keyword evidence="2" id="KW-1185">Reference proteome</keyword>
<protein>
    <submittedName>
        <fullName evidence="1">Uncharacterized protein</fullName>
    </submittedName>
</protein>
<accession>A0AAV1BB67</accession>
<gene>
    <name evidence="1" type="ORF">VFH_VI141640</name>
</gene>
<organism evidence="1 2">
    <name type="scientific">Vicia faba</name>
    <name type="common">Broad bean</name>
    <name type="synonym">Faba vulgaris</name>
    <dbReference type="NCBI Taxonomy" id="3906"/>
    <lineage>
        <taxon>Eukaryota</taxon>
        <taxon>Viridiplantae</taxon>
        <taxon>Streptophyta</taxon>
        <taxon>Embryophyta</taxon>
        <taxon>Tracheophyta</taxon>
        <taxon>Spermatophyta</taxon>
        <taxon>Magnoliopsida</taxon>
        <taxon>eudicotyledons</taxon>
        <taxon>Gunneridae</taxon>
        <taxon>Pentapetalae</taxon>
        <taxon>rosids</taxon>
        <taxon>fabids</taxon>
        <taxon>Fabales</taxon>
        <taxon>Fabaceae</taxon>
        <taxon>Papilionoideae</taxon>
        <taxon>50 kb inversion clade</taxon>
        <taxon>NPAAA clade</taxon>
        <taxon>Hologalegina</taxon>
        <taxon>IRL clade</taxon>
        <taxon>Fabeae</taxon>
        <taxon>Vicia</taxon>
    </lineage>
</organism>
<dbReference type="AlphaFoldDB" id="A0AAV1BB67"/>
<proteinExistence type="predicted"/>
<sequence>MSSNSCTNYSSVNEYIDESSRLWDVCRAVKSSILGIENYSSGGSNIVASLDGFNHLNQEVSHRIFRSIYIGQRENTTLSRHSLCDEKKESWKGDRESNVKPGILLHGGNEGKVDDLFVEIVEGRKKILDMSSHK</sequence>
<evidence type="ECO:0000313" key="1">
    <source>
        <dbReference type="EMBL" id="CAI8618823.1"/>
    </source>
</evidence>
<name>A0AAV1BB67_VICFA</name>
<evidence type="ECO:0000313" key="2">
    <source>
        <dbReference type="Proteomes" id="UP001157006"/>
    </source>
</evidence>
<reference evidence="1 2" key="1">
    <citation type="submission" date="2023-01" db="EMBL/GenBank/DDBJ databases">
        <authorList>
            <person name="Kreplak J."/>
        </authorList>
    </citation>
    <scope>NUCLEOTIDE SEQUENCE [LARGE SCALE GENOMIC DNA]</scope>
</reference>
<dbReference type="Proteomes" id="UP001157006">
    <property type="component" value="Chromosome 6"/>
</dbReference>
<dbReference type="EMBL" id="OX451741">
    <property type="protein sequence ID" value="CAI8618823.1"/>
    <property type="molecule type" value="Genomic_DNA"/>
</dbReference>